<dbReference type="PROSITE" id="PS51318">
    <property type="entry name" value="TAT"/>
    <property type="match status" value="1"/>
</dbReference>
<evidence type="ECO:0000313" key="1">
    <source>
        <dbReference type="EMBL" id="MBE3640517.1"/>
    </source>
</evidence>
<gene>
    <name evidence="1" type="ORF">ICN82_20120</name>
</gene>
<proteinExistence type="predicted"/>
<comment type="caution">
    <text evidence="1">The sequence shown here is derived from an EMBL/GenBank/DDBJ whole genome shotgun (WGS) entry which is preliminary data.</text>
</comment>
<organism evidence="1 2">
    <name type="scientific">Mangrovicoccus algicola</name>
    <dbReference type="NCBI Taxonomy" id="2771008"/>
    <lineage>
        <taxon>Bacteria</taxon>
        <taxon>Pseudomonadati</taxon>
        <taxon>Pseudomonadota</taxon>
        <taxon>Alphaproteobacteria</taxon>
        <taxon>Rhodobacterales</taxon>
        <taxon>Paracoccaceae</taxon>
        <taxon>Mangrovicoccus</taxon>
    </lineage>
</organism>
<dbReference type="PIRSF" id="PIRSF028101">
    <property type="entry name" value="UCP028101"/>
    <property type="match status" value="1"/>
</dbReference>
<accession>A0A8J6YYU9</accession>
<sequence>MASRRDFLAGLLAAGAVPRPGWAEAGAPDFLAAGRRGSGDYVLCGLRASGDLAFEVALPGRGHAGAGHPERPEAVAFARRPGTFALVIDCRTGAVLARLETPPGRHFMGHGTFSAEGRLLYTPENAFDEGQGRIGIWDASAGYRRIGEFWSGGIGPHEALFLPGSDVMAIANGGIDTHPDSGRTKLNLPVMRPALVYASAAGEILETVDLPPEWHLNSIRHLAVRSDGLVAAAMQWEGDVAAAPPLLMLHRRGQVPSFPAFDPAGHRAMQGYAGSVALSGDGRIVAISSPRGALVQSFETATGRPLAAVAQADVCGLAPAGEGLLLTSGTGRIARFSGAGAETLAEQPVAWDNHVVALNRAGSRPG</sequence>
<dbReference type="EMBL" id="JACVXA010000100">
    <property type="protein sequence ID" value="MBE3640517.1"/>
    <property type="molecule type" value="Genomic_DNA"/>
</dbReference>
<dbReference type="AlphaFoldDB" id="A0A8J6YYU9"/>
<dbReference type="RefSeq" id="WP_193186823.1">
    <property type="nucleotide sequence ID" value="NZ_JACVXA010000100.1"/>
</dbReference>
<dbReference type="SUPFAM" id="SSF50969">
    <property type="entry name" value="YVTN repeat-like/Quinoprotein amine dehydrogenase"/>
    <property type="match status" value="1"/>
</dbReference>
<dbReference type="InterPro" id="IPR015943">
    <property type="entry name" value="WD40/YVTN_repeat-like_dom_sf"/>
</dbReference>
<dbReference type="Proteomes" id="UP000609121">
    <property type="component" value="Unassembled WGS sequence"/>
</dbReference>
<dbReference type="InterPro" id="IPR011044">
    <property type="entry name" value="Quino_amine_DH_bsu"/>
</dbReference>
<evidence type="ECO:0000313" key="2">
    <source>
        <dbReference type="Proteomes" id="UP000609121"/>
    </source>
</evidence>
<name>A0A8J6YYU9_9RHOB</name>
<dbReference type="InterPro" id="IPR008311">
    <property type="entry name" value="UCP028101"/>
</dbReference>
<protein>
    <submittedName>
        <fullName evidence="1">DUF1513 domain-containing protein</fullName>
    </submittedName>
</protein>
<dbReference type="Gene3D" id="2.130.10.10">
    <property type="entry name" value="YVTN repeat-like/Quinoprotein amine dehydrogenase"/>
    <property type="match status" value="1"/>
</dbReference>
<dbReference type="InterPro" id="IPR006311">
    <property type="entry name" value="TAT_signal"/>
</dbReference>
<reference evidence="1" key="1">
    <citation type="submission" date="2020-09" db="EMBL/GenBank/DDBJ databases">
        <title>A novel bacterium of genus Mangrovicoccus, isolated from South China Sea.</title>
        <authorList>
            <person name="Huang H."/>
            <person name="Mo K."/>
            <person name="Hu Y."/>
        </authorList>
    </citation>
    <scope>NUCLEOTIDE SEQUENCE</scope>
    <source>
        <strain evidence="1">HB182678</strain>
    </source>
</reference>
<keyword evidence="2" id="KW-1185">Reference proteome</keyword>
<dbReference type="Pfam" id="PF07433">
    <property type="entry name" value="DUF1513"/>
    <property type="match status" value="1"/>
</dbReference>